<protein>
    <submittedName>
        <fullName evidence="1">Uncharacterized protein</fullName>
    </submittedName>
</protein>
<reference evidence="1" key="1">
    <citation type="submission" date="2019-03" db="EMBL/GenBank/DDBJ databases">
        <title>Single cell metagenomics reveals metabolic interactions within the superorganism composed of flagellate Streblomastix strix and complex community of Bacteroidetes bacteria on its surface.</title>
        <authorList>
            <person name="Treitli S.C."/>
            <person name="Kolisko M."/>
            <person name="Husnik F."/>
            <person name="Keeling P."/>
            <person name="Hampl V."/>
        </authorList>
    </citation>
    <scope>NUCLEOTIDE SEQUENCE</scope>
    <source>
        <strain evidence="1">STM</strain>
    </source>
</reference>
<gene>
    <name evidence="1" type="ORF">EZS27_027263</name>
</gene>
<proteinExistence type="predicted"/>
<organism evidence="1">
    <name type="scientific">termite gut metagenome</name>
    <dbReference type="NCBI Taxonomy" id="433724"/>
    <lineage>
        <taxon>unclassified sequences</taxon>
        <taxon>metagenomes</taxon>
        <taxon>organismal metagenomes</taxon>
    </lineage>
</organism>
<sequence length="44" mass="5179">MGRKSINSKELNNISSINHFNHNPYLCKALEKQMYQKRPSNDTK</sequence>
<evidence type="ECO:0000313" key="1">
    <source>
        <dbReference type="EMBL" id="KAA6323286.1"/>
    </source>
</evidence>
<dbReference type="AlphaFoldDB" id="A0A5J4QMY4"/>
<name>A0A5J4QMY4_9ZZZZ</name>
<dbReference type="EMBL" id="SNRY01002840">
    <property type="protein sequence ID" value="KAA6323286.1"/>
    <property type="molecule type" value="Genomic_DNA"/>
</dbReference>
<accession>A0A5J4QMY4</accession>
<comment type="caution">
    <text evidence="1">The sequence shown here is derived from an EMBL/GenBank/DDBJ whole genome shotgun (WGS) entry which is preliminary data.</text>
</comment>